<dbReference type="PANTHER" id="PTHR47592:SF30">
    <property type="entry name" value="CCHC-TYPE DOMAIN-CONTAINING PROTEIN"/>
    <property type="match status" value="1"/>
</dbReference>
<gene>
    <name evidence="1" type="ORF">J1N35_013888</name>
</gene>
<dbReference type="Proteomes" id="UP000828251">
    <property type="component" value="Unassembled WGS sequence"/>
</dbReference>
<sequence>MANNLFDLFVRNESTKSIWETLENKYGADDAEIKKYVIREWLKFQMIDDKPIMDQRDISLEELIYYVKIEKANHLKDKALFTSSEFHLKANLVEYGSSFNFNRSKRTENLKKIEKL</sequence>
<organism evidence="1 2">
    <name type="scientific">Gossypium stocksii</name>
    <dbReference type="NCBI Taxonomy" id="47602"/>
    <lineage>
        <taxon>Eukaryota</taxon>
        <taxon>Viridiplantae</taxon>
        <taxon>Streptophyta</taxon>
        <taxon>Embryophyta</taxon>
        <taxon>Tracheophyta</taxon>
        <taxon>Spermatophyta</taxon>
        <taxon>Magnoliopsida</taxon>
        <taxon>eudicotyledons</taxon>
        <taxon>Gunneridae</taxon>
        <taxon>Pentapetalae</taxon>
        <taxon>rosids</taxon>
        <taxon>malvids</taxon>
        <taxon>Malvales</taxon>
        <taxon>Malvaceae</taxon>
        <taxon>Malvoideae</taxon>
        <taxon>Gossypium</taxon>
    </lineage>
</organism>
<evidence type="ECO:0000313" key="1">
    <source>
        <dbReference type="EMBL" id="KAH1096967.1"/>
    </source>
</evidence>
<proteinExistence type="predicted"/>
<keyword evidence="2" id="KW-1185">Reference proteome</keyword>
<comment type="caution">
    <text evidence="1">The sequence shown here is derived from an EMBL/GenBank/DDBJ whole genome shotgun (WGS) entry which is preliminary data.</text>
</comment>
<accession>A0A9D4A9E6</accession>
<dbReference type="EMBL" id="JAIQCV010000005">
    <property type="protein sequence ID" value="KAH1096967.1"/>
    <property type="molecule type" value="Genomic_DNA"/>
</dbReference>
<dbReference type="PANTHER" id="PTHR47592">
    <property type="entry name" value="PBF68 PROTEIN"/>
    <property type="match status" value="1"/>
</dbReference>
<dbReference type="AlphaFoldDB" id="A0A9D4A9E6"/>
<reference evidence="1 2" key="1">
    <citation type="journal article" date="2021" name="Plant Biotechnol. J.">
        <title>Multi-omics assisted identification of the key and species-specific regulatory components of drought-tolerant mechanisms in Gossypium stocksii.</title>
        <authorList>
            <person name="Yu D."/>
            <person name="Ke L."/>
            <person name="Zhang D."/>
            <person name="Wu Y."/>
            <person name="Sun Y."/>
            <person name="Mei J."/>
            <person name="Sun J."/>
            <person name="Sun Y."/>
        </authorList>
    </citation>
    <scope>NUCLEOTIDE SEQUENCE [LARGE SCALE GENOMIC DNA]</scope>
    <source>
        <strain evidence="2">cv. E1</strain>
        <tissue evidence="1">Leaf</tissue>
    </source>
</reference>
<dbReference type="OrthoDB" id="1740512at2759"/>
<name>A0A9D4A9E6_9ROSI</name>
<protein>
    <submittedName>
        <fullName evidence="1">Uncharacterized protein</fullName>
    </submittedName>
</protein>
<evidence type="ECO:0000313" key="2">
    <source>
        <dbReference type="Proteomes" id="UP000828251"/>
    </source>
</evidence>